<dbReference type="InParanoid" id="A0A3Q7FAW0"/>
<evidence type="ECO:0000313" key="1">
    <source>
        <dbReference type="EnsemblPlants" id="Solyc02g088810.1.1.1"/>
    </source>
</evidence>
<proteinExistence type="predicted"/>
<dbReference type="Proteomes" id="UP000004994">
    <property type="component" value="Chromosome 2"/>
</dbReference>
<name>A0A3Q7FAW0_SOLLC</name>
<sequence>MAQIILLHFMIFFFRKNMPFSMCKIFIFTHKSSKNVIFSITIKHLFFYKII</sequence>
<dbReference type="AlphaFoldDB" id="A0A3Q7FAW0"/>
<protein>
    <submittedName>
        <fullName evidence="1">Uncharacterized protein</fullName>
    </submittedName>
</protein>
<reference evidence="1" key="2">
    <citation type="submission" date="2019-01" db="UniProtKB">
        <authorList>
            <consortium name="EnsemblPlants"/>
        </authorList>
    </citation>
    <scope>IDENTIFICATION</scope>
    <source>
        <strain evidence="1">cv. Heinz 1706</strain>
    </source>
</reference>
<accession>A0A3Q7FAW0</accession>
<organism evidence="1">
    <name type="scientific">Solanum lycopersicum</name>
    <name type="common">Tomato</name>
    <name type="synonym">Lycopersicon esculentum</name>
    <dbReference type="NCBI Taxonomy" id="4081"/>
    <lineage>
        <taxon>Eukaryota</taxon>
        <taxon>Viridiplantae</taxon>
        <taxon>Streptophyta</taxon>
        <taxon>Embryophyta</taxon>
        <taxon>Tracheophyta</taxon>
        <taxon>Spermatophyta</taxon>
        <taxon>Magnoliopsida</taxon>
        <taxon>eudicotyledons</taxon>
        <taxon>Gunneridae</taxon>
        <taxon>Pentapetalae</taxon>
        <taxon>asterids</taxon>
        <taxon>lamiids</taxon>
        <taxon>Solanales</taxon>
        <taxon>Solanaceae</taxon>
        <taxon>Solanoideae</taxon>
        <taxon>Solaneae</taxon>
        <taxon>Solanum</taxon>
        <taxon>Solanum subgen. Lycopersicon</taxon>
    </lineage>
</organism>
<reference evidence="1" key="1">
    <citation type="journal article" date="2012" name="Nature">
        <title>The tomato genome sequence provides insights into fleshy fruit evolution.</title>
        <authorList>
            <consortium name="Tomato Genome Consortium"/>
        </authorList>
    </citation>
    <scope>NUCLEOTIDE SEQUENCE [LARGE SCALE GENOMIC DNA]</scope>
    <source>
        <strain evidence="1">cv. Heinz 1706</strain>
    </source>
</reference>
<evidence type="ECO:0000313" key="2">
    <source>
        <dbReference type="Proteomes" id="UP000004994"/>
    </source>
</evidence>
<dbReference type="Gramene" id="Solyc02g088810.1.1">
    <property type="protein sequence ID" value="Solyc02g088810.1.1.1"/>
    <property type="gene ID" value="Solyc02g088810.1"/>
</dbReference>
<dbReference type="PaxDb" id="4081-Solyc02g088810.1.1"/>
<dbReference type="EnsemblPlants" id="Solyc02g088810.1.1">
    <property type="protein sequence ID" value="Solyc02g088810.1.1.1"/>
    <property type="gene ID" value="Solyc02g088810.1"/>
</dbReference>
<keyword evidence="2" id="KW-1185">Reference proteome</keyword>